<dbReference type="EMBL" id="JAGQHR010000205">
    <property type="protein sequence ID" value="MCA9727645.1"/>
    <property type="molecule type" value="Genomic_DNA"/>
</dbReference>
<accession>A0A956RPA2</accession>
<comment type="caution">
    <text evidence="1">The sequence shown here is derived from an EMBL/GenBank/DDBJ whole genome shotgun (WGS) entry which is preliminary data.</text>
</comment>
<reference evidence="1" key="1">
    <citation type="submission" date="2020-04" db="EMBL/GenBank/DDBJ databases">
        <authorList>
            <person name="Zhang T."/>
        </authorList>
    </citation>
    <scope>NUCLEOTIDE SEQUENCE</scope>
    <source>
        <strain evidence="1">HKST-UBA01</strain>
    </source>
</reference>
<evidence type="ECO:0008006" key="3">
    <source>
        <dbReference type="Google" id="ProtNLM"/>
    </source>
</evidence>
<feature type="non-terminal residue" evidence="1">
    <location>
        <position position="1"/>
    </location>
</feature>
<dbReference type="AlphaFoldDB" id="A0A956RPA2"/>
<evidence type="ECO:0000313" key="2">
    <source>
        <dbReference type="Proteomes" id="UP000697710"/>
    </source>
</evidence>
<sequence length="151" mass="16411">SDASGLVDVGDLNLLLDDPEDIVSVLESMKRITDFKLDLVNTRISSPDQLWATPGGDFIEAASASVATTGVGSYSVQSEGLRADVQAWADEPTDALGWIILGDETEPTTARRIDSRENEEPANRPTLTIFFSRVDPVLSSSWGEIKLRFGR</sequence>
<reference evidence="1" key="2">
    <citation type="journal article" date="2021" name="Microbiome">
        <title>Successional dynamics and alternative stable states in a saline activated sludge microbial community over 9 years.</title>
        <authorList>
            <person name="Wang Y."/>
            <person name="Ye J."/>
            <person name="Ju F."/>
            <person name="Liu L."/>
            <person name="Boyd J.A."/>
            <person name="Deng Y."/>
            <person name="Parks D.H."/>
            <person name="Jiang X."/>
            <person name="Yin X."/>
            <person name="Woodcroft B.J."/>
            <person name="Tyson G.W."/>
            <person name="Hugenholtz P."/>
            <person name="Polz M.F."/>
            <person name="Zhang T."/>
        </authorList>
    </citation>
    <scope>NUCLEOTIDE SEQUENCE</scope>
    <source>
        <strain evidence="1">HKST-UBA01</strain>
    </source>
</reference>
<dbReference type="Proteomes" id="UP000697710">
    <property type="component" value="Unassembled WGS sequence"/>
</dbReference>
<evidence type="ECO:0000313" key="1">
    <source>
        <dbReference type="EMBL" id="MCA9727645.1"/>
    </source>
</evidence>
<protein>
    <recommendedName>
        <fullName evidence="3">DNRLRE domain-containing protein</fullName>
    </recommendedName>
</protein>
<organism evidence="1 2">
    <name type="scientific">Eiseniibacteriota bacterium</name>
    <dbReference type="NCBI Taxonomy" id="2212470"/>
    <lineage>
        <taxon>Bacteria</taxon>
        <taxon>Candidatus Eiseniibacteriota</taxon>
    </lineage>
</organism>
<proteinExistence type="predicted"/>
<gene>
    <name evidence="1" type="ORF">KC729_08175</name>
</gene>
<name>A0A956RPA2_UNCEI</name>